<accession>A0A2U0I0D8</accession>
<dbReference type="EMBL" id="QEHR01000005">
    <property type="protein sequence ID" value="PVW14573.1"/>
    <property type="molecule type" value="Genomic_DNA"/>
</dbReference>
<keyword evidence="4" id="KW-1185">Reference proteome</keyword>
<sequence>MAQDIRTMFKDRKEAAIKPPKGHKARFEEKLDAAFGAPKPLRANNARFVWLKVAAVAIVLVSVGFFGYQQLSSEEPVNVVEVPKQHPESSGTMATITLGDLSPELKKIENYYQSGINVQLASLKIKDENKELIDGYMQQLNELDKEYKRLTVDLNEAGPTEATITALIDNLQLRLELLFKLKNKLKELKNQENETTRII</sequence>
<evidence type="ECO:0000256" key="2">
    <source>
        <dbReference type="SAM" id="Phobius"/>
    </source>
</evidence>
<dbReference type="Proteomes" id="UP000245962">
    <property type="component" value="Unassembled WGS sequence"/>
</dbReference>
<keyword evidence="2" id="KW-1133">Transmembrane helix</keyword>
<dbReference type="AlphaFoldDB" id="A0A2U0I0D8"/>
<dbReference type="OrthoDB" id="1441018at2"/>
<keyword evidence="2" id="KW-0812">Transmembrane</keyword>
<dbReference type="RefSeq" id="WP_116694345.1">
    <property type="nucleotide sequence ID" value="NZ_QEHR01000005.1"/>
</dbReference>
<keyword evidence="1" id="KW-0175">Coiled coil</keyword>
<organism evidence="3 4">
    <name type="scientific">Marixanthomonas spongiae</name>
    <dbReference type="NCBI Taxonomy" id="2174845"/>
    <lineage>
        <taxon>Bacteria</taxon>
        <taxon>Pseudomonadati</taxon>
        <taxon>Bacteroidota</taxon>
        <taxon>Flavobacteriia</taxon>
        <taxon>Flavobacteriales</taxon>
        <taxon>Flavobacteriaceae</taxon>
        <taxon>Marixanthomonas</taxon>
    </lineage>
</organism>
<protein>
    <recommendedName>
        <fullName evidence="5">Anti-sigma factor</fullName>
    </recommendedName>
</protein>
<evidence type="ECO:0000313" key="4">
    <source>
        <dbReference type="Proteomes" id="UP000245962"/>
    </source>
</evidence>
<evidence type="ECO:0000256" key="1">
    <source>
        <dbReference type="SAM" id="Coils"/>
    </source>
</evidence>
<proteinExistence type="predicted"/>
<name>A0A2U0I0D8_9FLAO</name>
<reference evidence="3" key="1">
    <citation type="submission" date="2018-04" db="EMBL/GenBank/DDBJ databases">
        <title>Marixanthomonas spongiae HN-E44 sp. nov., isolated from a marine sponge.</title>
        <authorList>
            <person name="Luo L."/>
            <person name="Zhuang L."/>
        </authorList>
    </citation>
    <scope>NUCLEOTIDE SEQUENCE [LARGE SCALE GENOMIC DNA]</scope>
    <source>
        <strain evidence="3">HN-E44</strain>
    </source>
</reference>
<feature type="coiled-coil region" evidence="1">
    <location>
        <begin position="126"/>
        <end position="198"/>
    </location>
</feature>
<gene>
    <name evidence="3" type="ORF">DDV96_08565</name>
</gene>
<comment type="caution">
    <text evidence="3">The sequence shown here is derived from an EMBL/GenBank/DDBJ whole genome shotgun (WGS) entry which is preliminary data.</text>
</comment>
<evidence type="ECO:0008006" key="5">
    <source>
        <dbReference type="Google" id="ProtNLM"/>
    </source>
</evidence>
<evidence type="ECO:0000313" key="3">
    <source>
        <dbReference type="EMBL" id="PVW14573.1"/>
    </source>
</evidence>
<feature type="transmembrane region" description="Helical" evidence="2">
    <location>
        <begin position="49"/>
        <end position="68"/>
    </location>
</feature>
<keyword evidence="2" id="KW-0472">Membrane</keyword>